<dbReference type="InParanoid" id="A0A3B1IEX5"/>
<evidence type="ECO:0000256" key="3">
    <source>
        <dbReference type="SAM" id="Phobius"/>
    </source>
</evidence>
<dbReference type="AlphaFoldDB" id="A0A3B1IEX5"/>
<dbReference type="Ensembl" id="ENSAMXT00000036127.1">
    <property type="protein sequence ID" value="ENSAMXP00000028226.1"/>
    <property type="gene ID" value="ENSAMXG00000032336.1"/>
</dbReference>
<dbReference type="Pfam" id="PF13927">
    <property type="entry name" value="Ig_3"/>
    <property type="match status" value="2"/>
</dbReference>
<evidence type="ECO:0000259" key="4">
    <source>
        <dbReference type="PROSITE" id="PS50835"/>
    </source>
</evidence>
<feature type="domain" description="Ig-like" evidence="4">
    <location>
        <begin position="23"/>
        <end position="95"/>
    </location>
</feature>
<dbReference type="SMART" id="SM00408">
    <property type="entry name" value="IGc2"/>
    <property type="match status" value="3"/>
</dbReference>
<reference evidence="5" key="3">
    <citation type="submission" date="2025-08" db="UniProtKB">
        <authorList>
            <consortium name="Ensembl"/>
        </authorList>
    </citation>
    <scope>IDENTIFICATION</scope>
</reference>
<reference evidence="6" key="1">
    <citation type="submission" date="2013-03" db="EMBL/GenBank/DDBJ databases">
        <authorList>
            <person name="Jeffery W."/>
            <person name="Warren W."/>
            <person name="Wilson R.K."/>
        </authorList>
    </citation>
    <scope>NUCLEOTIDE SEQUENCE</scope>
    <source>
        <strain evidence="6">female</strain>
    </source>
</reference>
<keyword evidence="3" id="KW-1133">Transmembrane helix</keyword>
<evidence type="ECO:0000313" key="6">
    <source>
        <dbReference type="Proteomes" id="UP000018467"/>
    </source>
</evidence>
<dbReference type="GO" id="GO:0009897">
    <property type="term" value="C:external side of plasma membrane"/>
    <property type="evidence" value="ECO:0007669"/>
    <property type="project" value="TreeGrafter"/>
</dbReference>
<dbReference type="InterPro" id="IPR003599">
    <property type="entry name" value="Ig_sub"/>
</dbReference>
<keyword evidence="3" id="KW-0812">Transmembrane</keyword>
<dbReference type="GO" id="GO:0006955">
    <property type="term" value="P:immune response"/>
    <property type="evidence" value="ECO:0007669"/>
    <property type="project" value="TreeGrafter"/>
</dbReference>
<keyword evidence="1" id="KW-0732">Signal</keyword>
<dbReference type="InterPro" id="IPR007110">
    <property type="entry name" value="Ig-like_dom"/>
</dbReference>
<dbReference type="SMART" id="SM00409">
    <property type="entry name" value="IG"/>
    <property type="match status" value="3"/>
</dbReference>
<dbReference type="Gene3D" id="2.60.40.10">
    <property type="entry name" value="Immunoglobulins"/>
    <property type="match status" value="3"/>
</dbReference>
<evidence type="ECO:0000256" key="2">
    <source>
        <dbReference type="ARBA" id="ARBA00023157"/>
    </source>
</evidence>
<feature type="domain" description="Ig-like" evidence="4">
    <location>
        <begin position="211"/>
        <end position="293"/>
    </location>
</feature>
<accession>A0A3B1IEX5</accession>
<dbReference type="InterPro" id="IPR050488">
    <property type="entry name" value="Ig_Fc_receptor"/>
</dbReference>
<dbReference type="GO" id="GO:0007166">
    <property type="term" value="P:cell surface receptor signaling pathway"/>
    <property type="evidence" value="ECO:0007669"/>
    <property type="project" value="TreeGrafter"/>
</dbReference>
<dbReference type="STRING" id="7994.ENSAMXP00000028226"/>
<dbReference type="GO" id="GO:0004888">
    <property type="term" value="F:transmembrane signaling receptor activity"/>
    <property type="evidence" value="ECO:0007669"/>
    <property type="project" value="TreeGrafter"/>
</dbReference>
<feature type="transmembrane region" description="Helical" evidence="3">
    <location>
        <begin position="298"/>
        <end position="321"/>
    </location>
</feature>
<keyword evidence="6" id="KW-1185">Reference proteome</keyword>
<reference evidence="6" key="2">
    <citation type="journal article" date="2014" name="Nat. Commun.">
        <title>The cavefish genome reveals candidate genes for eye loss.</title>
        <authorList>
            <person name="McGaugh S.E."/>
            <person name="Gross J.B."/>
            <person name="Aken B."/>
            <person name="Blin M."/>
            <person name="Borowsky R."/>
            <person name="Chalopin D."/>
            <person name="Hinaux H."/>
            <person name="Jeffery W.R."/>
            <person name="Keene A."/>
            <person name="Ma L."/>
            <person name="Minx P."/>
            <person name="Murphy D."/>
            <person name="O'Quin K.E."/>
            <person name="Retaux S."/>
            <person name="Rohner N."/>
            <person name="Searle S.M."/>
            <person name="Stahl B.A."/>
            <person name="Tabin C."/>
            <person name="Volff J.N."/>
            <person name="Yoshizawa M."/>
            <person name="Warren W.C."/>
        </authorList>
    </citation>
    <scope>NUCLEOTIDE SEQUENCE [LARGE SCALE GENOMIC DNA]</scope>
    <source>
        <strain evidence="6">female</strain>
    </source>
</reference>
<dbReference type="FunFam" id="2.60.40.10:FF:001607">
    <property type="entry name" value="Leukocyte immune-type receptor TS32.15 L2.5a"/>
    <property type="match status" value="1"/>
</dbReference>
<dbReference type="PROSITE" id="PS50835">
    <property type="entry name" value="IG_LIKE"/>
    <property type="match status" value="3"/>
</dbReference>
<dbReference type="GeneTree" id="ENSGT00940000162700"/>
<dbReference type="InterPro" id="IPR013783">
    <property type="entry name" value="Ig-like_fold"/>
</dbReference>
<evidence type="ECO:0000256" key="1">
    <source>
        <dbReference type="ARBA" id="ARBA00022729"/>
    </source>
</evidence>
<keyword evidence="3" id="KW-0472">Membrane</keyword>
<protein>
    <recommendedName>
        <fullName evidence="4">Ig-like domain-containing protein</fullName>
    </recommendedName>
</protein>
<dbReference type="PANTHER" id="PTHR11481">
    <property type="entry name" value="IMMUNOGLOBULIN FC RECEPTOR"/>
    <property type="match status" value="1"/>
</dbReference>
<reference evidence="5" key="4">
    <citation type="submission" date="2025-09" db="UniProtKB">
        <authorList>
            <consortium name="Ensembl"/>
        </authorList>
    </citation>
    <scope>IDENTIFICATION</scope>
</reference>
<dbReference type="Proteomes" id="UP000018467">
    <property type="component" value="Unassembled WGS sequence"/>
</dbReference>
<organism evidence="5 6">
    <name type="scientific">Astyanax mexicanus</name>
    <name type="common">Blind cave fish</name>
    <name type="synonym">Astyanax fasciatus mexicanus</name>
    <dbReference type="NCBI Taxonomy" id="7994"/>
    <lineage>
        <taxon>Eukaryota</taxon>
        <taxon>Metazoa</taxon>
        <taxon>Chordata</taxon>
        <taxon>Craniata</taxon>
        <taxon>Vertebrata</taxon>
        <taxon>Euteleostomi</taxon>
        <taxon>Actinopterygii</taxon>
        <taxon>Neopterygii</taxon>
        <taxon>Teleostei</taxon>
        <taxon>Ostariophysi</taxon>
        <taxon>Characiformes</taxon>
        <taxon>Characoidei</taxon>
        <taxon>Acestrorhamphidae</taxon>
        <taxon>Acestrorhamphinae</taxon>
        <taxon>Astyanax</taxon>
    </lineage>
</organism>
<dbReference type="InterPro" id="IPR036179">
    <property type="entry name" value="Ig-like_dom_sf"/>
</dbReference>
<sequence>INLTITSLQSLLISLSHLCQYKASLTLDPDSTVFTGESVTLKCEITGNWRWRYQWYNKRGDRWSAVSQSGFYTVNSTTLTIRVNAVINGDQYWCRGESDSRPTSSQDSNKVTLTVRDNHNATLTIKPNNHVFSGETVTLRCDIQGGGDTEWTYSWFKNDTIVHTSNTSEEYRISSVTLTDSGKYTCRQDRSDNTTLKINDAVTLTVSAEAQAVLSVSPQNWLTEGDSVTLSCEVRDSSTGWNFSWYTDNDKLLSDSSRGSGGSYTLSSAALKNTGVYLCRAERGEPAYHTQYSNPQPLWITASFSVLHLLSFLMAASPYLLSTIILGVKSYRAGAPFSPK</sequence>
<dbReference type="SUPFAM" id="SSF48726">
    <property type="entry name" value="Immunoglobulin"/>
    <property type="match status" value="3"/>
</dbReference>
<feature type="domain" description="Ig-like" evidence="4">
    <location>
        <begin position="102"/>
        <end position="203"/>
    </location>
</feature>
<name>A0A3B1IEX5_ASTMX</name>
<dbReference type="PANTHER" id="PTHR11481:SF64">
    <property type="entry name" value="FC RECEPTOR-LIKE PROTEIN 4"/>
    <property type="match status" value="1"/>
</dbReference>
<evidence type="ECO:0000313" key="5">
    <source>
        <dbReference type="Ensembl" id="ENSAMXP00000028226.1"/>
    </source>
</evidence>
<dbReference type="Bgee" id="ENSAMXG00000032336">
    <property type="expression patterns" value="Expressed in bone element and 1 other cell type or tissue"/>
</dbReference>
<keyword evidence="2" id="KW-1015">Disulfide bond</keyword>
<proteinExistence type="predicted"/>
<dbReference type="InterPro" id="IPR003598">
    <property type="entry name" value="Ig_sub2"/>
</dbReference>